<organism evidence="1 2">
    <name type="scientific">Entomophthora muscae</name>
    <dbReference type="NCBI Taxonomy" id="34485"/>
    <lineage>
        <taxon>Eukaryota</taxon>
        <taxon>Fungi</taxon>
        <taxon>Fungi incertae sedis</taxon>
        <taxon>Zoopagomycota</taxon>
        <taxon>Entomophthoromycotina</taxon>
        <taxon>Entomophthoromycetes</taxon>
        <taxon>Entomophthorales</taxon>
        <taxon>Entomophthoraceae</taxon>
        <taxon>Entomophthora</taxon>
    </lineage>
</organism>
<gene>
    <name evidence="1" type="ORF">DSO57_1030412</name>
</gene>
<name>A0ACC2TNC0_9FUNG</name>
<evidence type="ECO:0000313" key="1">
    <source>
        <dbReference type="EMBL" id="KAJ9075990.1"/>
    </source>
</evidence>
<dbReference type="EMBL" id="QTSX02002338">
    <property type="protein sequence ID" value="KAJ9075990.1"/>
    <property type="molecule type" value="Genomic_DNA"/>
</dbReference>
<dbReference type="Proteomes" id="UP001165960">
    <property type="component" value="Unassembled WGS sequence"/>
</dbReference>
<reference evidence="1" key="1">
    <citation type="submission" date="2022-04" db="EMBL/GenBank/DDBJ databases">
        <title>Genome of the entomopathogenic fungus Entomophthora muscae.</title>
        <authorList>
            <person name="Elya C."/>
            <person name="Lovett B.R."/>
            <person name="Lee E."/>
            <person name="Macias A.M."/>
            <person name="Hajek A.E."/>
            <person name="De Bivort B.L."/>
            <person name="Kasson M.T."/>
            <person name="De Fine Licht H.H."/>
            <person name="Stajich J.E."/>
        </authorList>
    </citation>
    <scope>NUCLEOTIDE SEQUENCE</scope>
    <source>
        <strain evidence="1">Berkeley</strain>
    </source>
</reference>
<accession>A0ACC2TNC0</accession>
<sequence>MNPFYAIITATILYSVLAYPRHKLASPNSFSNLASHGNFRKNRINPMNNLGSYDSFDDQQDVTHLNHKPRGLKPDLDDLESYNSSNDQQDFNNLNQKPHGIRQDLDDDLEPSNAAKLDKQKSDMGYRPSIYNTVSPENESGPNLYQCSKGKRIRITPGRGCTKVISQYSLSL</sequence>
<keyword evidence="2" id="KW-1185">Reference proteome</keyword>
<proteinExistence type="predicted"/>
<evidence type="ECO:0000313" key="2">
    <source>
        <dbReference type="Proteomes" id="UP001165960"/>
    </source>
</evidence>
<protein>
    <submittedName>
        <fullName evidence="1">Uncharacterized protein</fullName>
    </submittedName>
</protein>
<comment type="caution">
    <text evidence="1">The sequence shown here is derived from an EMBL/GenBank/DDBJ whole genome shotgun (WGS) entry which is preliminary data.</text>
</comment>